<accession>A0A0C3L2I9</accession>
<gene>
    <name evidence="1" type="ORF">M407DRAFT_243210</name>
</gene>
<evidence type="ECO:0000313" key="1">
    <source>
        <dbReference type="EMBL" id="KIO27938.1"/>
    </source>
</evidence>
<proteinExistence type="predicted"/>
<evidence type="ECO:0000313" key="2">
    <source>
        <dbReference type="Proteomes" id="UP000054248"/>
    </source>
</evidence>
<dbReference type="Gene3D" id="3.80.10.10">
    <property type="entry name" value="Ribonuclease Inhibitor"/>
    <property type="match status" value="1"/>
</dbReference>
<protein>
    <recommendedName>
        <fullName evidence="3">F-box domain-containing protein</fullName>
    </recommendedName>
</protein>
<dbReference type="AlphaFoldDB" id="A0A0C3L2I9"/>
<dbReference type="InterPro" id="IPR032675">
    <property type="entry name" value="LRR_dom_sf"/>
</dbReference>
<reference evidence="1 2" key="1">
    <citation type="submission" date="2014-04" db="EMBL/GenBank/DDBJ databases">
        <authorList>
            <consortium name="DOE Joint Genome Institute"/>
            <person name="Kuo A."/>
            <person name="Girlanda M."/>
            <person name="Perotto S."/>
            <person name="Kohler A."/>
            <person name="Nagy L.G."/>
            <person name="Floudas D."/>
            <person name="Copeland A."/>
            <person name="Barry K.W."/>
            <person name="Cichocki N."/>
            <person name="Veneault-Fourrey C."/>
            <person name="LaButti K."/>
            <person name="Lindquist E.A."/>
            <person name="Lipzen A."/>
            <person name="Lundell T."/>
            <person name="Morin E."/>
            <person name="Murat C."/>
            <person name="Sun H."/>
            <person name="Tunlid A."/>
            <person name="Henrissat B."/>
            <person name="Grigoriev I.V."/>
            <person name="Hibbett D.S."/>
            <person name="Martin F."/>
            <person name="Nordberg H.P."/>
            <person name="Cantor M.N."/>
            <person name="Hua S.X."/>
        </authorList>
    </citation>
    <scope>NUCLEOTIDE SEQUENCE [LARGE SCALE GENOMIC DNA]</scope>
    <source>
        <strain evidence="1 2">MUT 4182</strain>
    </source>
</reference>
<organism evidence="1 2">
    <name type="scientific">Tulasnella calospora MUT 4182</name>
    <dbReference type="NCBI Taxonomy" id="1051891"/>
    <lineage>
        <taxon>Eukaryota</taxon>
        <taxon>Fungi</taxon>
        <taxon>Dikarya</taxon>
        <taxon>Basidiomycota</taxon>
        <taxon>Agaricomycotina</taxon>
        <taxon>Agaricomycetes</taxon>
        <taxon>Cantharellales</taxon>
        <taxon>Tulasnellaceae</taxon>
        <taxon>Tulasnella</taxon>
    </lineage>
</organism>
<dbReference type="HOGENOM" id="CLU_1807654_0_0_1"/>
<evidence type="ECO:0008006" key="3">
    <source>
        <dbReference type="Google" id="ProtNLM"/>
    </source>
</evidence>
<name>A0A0C3L2I9_9AGAM</name>
<dbReference type="EMBL" id="KN823001">
    <property type="protein sequence ID" value="KIO27938.1"/>
    <property type="molecule type" value="Genomic_DNA"/>
</dbReference>
<dbReference type="OrthoDB" id="3543113at2759"/>
<dbReference type="Proteomes" id="UP000054248">
    <property type="component" value="Unassembled WGS sequence"/>
</dbReference>
<reference evidence="2" key="2">
    <citation type="submission" date="2015-01" db="EMBL/GenBank/DDBJ databases">
        <title>Evolutionary Origins and Diversification of the Mycorrhizal Mutualists.</title>
        <authorList>
            <consortium name="DOE Joint Genome Institute"/>
            <consortium name="Mycorrhizal Genomics Consortium"/>
            <person name="Kohler A."/>
            <person name="Kuo A."/>
            <person name="Nagy L.G."/>
            <person name="Floudas D."/>
            <person name="Copeland A."/>
            <person name="Barry K.W."/>
            <person name="Cichocki N."/>
            <person name="Veneault-Fourrey C."/>
            <person name="LaButti K."/>
            <person name="Lindquist E.A."/>
            <person name="Lipzen A."/>
            <person name="Lundell T."/>
            <person name="Morin E."/>
            <person name="Murat C."/>
            <person name="Riley R."/>
            <person name="Ohm R."/>
            <person name="Sun H."/>
            <person name="Tunlid A."/>
            <person name="Henrissat B."/>
            <person name="Grigoriev I.V."/>
            <person name="Hibbett D.S."/>
            <person name="Martin F."/>
        </authorList>
    </citation>
    <scope>NUCLEOTIDE SEQUENCE [LARGE SCALE GENOMIC DNA]</scope>
    <source>
        <strain evidence="2">MUT 4182</strain>
    </source>
</reference>
<keyword evidence="2" id="KW-1185">Reference proteome</keyword>
<sequence>MDSPGMEIDDEDISAISRAWPNLVRLKLDGFLDTPGMFARPSLHGLGELLGRCPKLQELILEVDAARQLPATHANAAPTSSEPHEKLFLNVRTSPLTEKSEEAISKYLMSLWPGEFEVWSTWGDEGWQGAAWKKVGELMQQRG</sequence>